<feature type="compositionally biased region" description="Polar residues" evidence="1">
    <location>
        <begin position="97"/>
        <end position="108"/>
    </location>
</feature>
<sequence length="308" mass="34068">MEALNFTKFWKPSNGGYRENRAQPCRGNNSTTIEIPKAVIGSDHELDEGDNYLFDLELPLHRVNGEKRFESKDDQTRSLSPGDNFSKRKIIPIEPSSKPQSPMASLKSTPKFRVFTMRKSKSVANPSSTFMSGKAGFIGLPTEPPKLENSHRKSQRKTEESLSDDSSKRLLKGLMQKYLNKFKPLYVKASRKNSLSDEVKVSGDLPVSSPVSSPAPVFSAKEKQTRFCKQFGKSRSTSAASSSTISRKDDSLLLQHDGIQSAILHCKKSLNSSREASRLSRCTSDSSQEKLSNASSTGVDLLENPAKC</sequence>
<evidence type="ECO:0000256" key="1">
    <source>
        <dbReference type="SAM" id="MobiDB-lite"/>
    </source>
</evidence>
<dbReference type="PANTHER" id="PTHR33929:SF4">
    <property type="entry name" value="MEMBRANE-ASSOCIATED KINASE REGULATOR 5"/>
    <property type="match status" value="1"/>
</dbReference>
<dbReference type="AlphaFoldDB" id="A0A6A2YQG5"/>
<name>A0A6A2YQG5_HIBSY</name>
<gene>
    <name evidence="2" type="ORF">F3Y22_tig00111330pilonHSYRG00963</name>
</gene>
<feature type="region of interest" description="Disordered" evidence="1">
    <location>
        <begin position="277"/>
        <end position="308"/>
    </location>
</feature>
<feature type="region of interest" description="Disordered" evidence="1">
    <location>
        <begin position="67"/>
        <end position="110"/>
    </location>
</feature>
<feature type="compositionally biased region" description="Low complexity" evidence="1">
    <location>
        <begin position="202"/>
        <end position="218"/>
    </location>
</feature>
<feature type="region of interest" description="Disordered" evidence="1">
    <location>
        <begin position="133"/>
        <end position="167"/>
    </location>
</feature>
<dbReference type="OrthoDB" id="689803at2759"/>
<evidence type="ECO:0008006" key="4">
    <source>
        <dbReference type="Google" id="ProtNLM"/>
    </source>
</evidence>
<protein>
    <recommendedName>
        <fullName evidence="4">Membrane-associated kinase regulator 5</fullName>
    </recommendedName>
</protein>
<dbReference type="GO" id="GO:0005886">
    <property type="term" value="C:plasma membrane"/>
    <property type="evidence" value="ECO:0007669"/>
    <property type="project" value="InterPro"/>
</dbReference>
<dbReference type="PANTHER" id="PTHR33929">
    <property type="entry name" value="MEMBRANE-ASSOCIATED KINASE REGULATOR 2-RELATED"/>
    <property type="match status" value="1"/>
</dbReference>
<accession>A0A6A2YQG5</accession>
<feature type="region of interest" description="Disordered" evidence="1">
    <location>
        <begin position="198"/>
        <end position="218"/>
    </location>
</feature>
<feature type="compositionally biased region" description="Polar residues" evidence="1">
    <location>
        <begin position="277"/>
        <end position="298"/>
    </location>
</feature>
<organism evidence="2 3">
    <name type="scientific">Hibiscus syriacus</name>
    <name type="common">Rose of Sharon</name>
    <dbReference type="NCBI Taxonomy" id="106335"/>
    <lineage>
        <taxon>Eukaryota</taxon>
        <taxon>Viridiplantae</taxon>
        <taxon>Streptophyta</taxon>
        <taxon>Embryophyta</taxon>
        <taxon>Tracheophyta</taxon>
        <taxon>Spermatophyta</taxon>
        <taxon>Magnoliopsida</taxon>
        <taxon>eudicotyledons</taxon>
        <taxon>Gunneridae</taxon>
        <taxon>Pentapetalae</taxon>
        <taxon>rosids</taxon>
        <taxon>malvids</taxon>
        <taxon>Malvales</taxon>
        <taxon>Malvaceae</taxon>
        <taxon>Malvoideae</taxon>
        <taxon>Hibiscus</taxon>
    </lineage>
</organism>
<keyword evidence="3" id="KW-1185">Reference proteome</keyword>
<feature type="compositionally biased region" description="Basic and acidic residues" evidence="1">
    <location>
        <begin position="145"/>
        <end position="167"/>
    </location>
</feature>
<dbReference type="EMBL" id="VEPZ02001308">
    <property type="protein sequence ID" value="KAE8681462.1"/>
    <property type="molecule type" value="Genomic_DNA"/>
</dbReference>
<comment type="caution">
    <text evidence="2">The sequence shown here is derived from an EMBL/GenBank/DDBJ whole genome shotgun (WGS) entry which is preliminary data.</text>
</comment>
<reference evidence="2" key="1">
    <citation type="submission" date="2019-09" db="EMBL/GenBank/DDBJ databases">
        <title>Draft genome information of white flower Hibiscus syriacus.</title>
        <authorList>
            <person name="Kim Y.-M."/>
        </authorList>
    </citation>
    <scope>NUCLEOTIDE SEQUENCE [LARGE SCALE GENOMIC DNA]</scope>
    <source>
        <strain evidence="2">YM2019G1</strain>
    </source>
</reference>
<evidence type="ECO:0000313" key="2">
    <source>
        <dbReference type="EMBL" id="KAE8681462.1"/>
    </source>
</evidence>
<evidence type="ECO:0000313" key="3">
    <source>
        <dbReference type="Proteomes" id="UP000436088"/>
    </source>
</evidence>
<feature type="compositionally biased region" description="Basic and acidic residues" evidence="1">
    <location>
        <begin position="67"/>
        <end position="76"/>
    </location>
</feature>
<dbReference type="Proteomes" id="UP000436088">
    <property type="component" value="Unassembled WGS sequence"/>
</dbReference>
<proteinExistence type="predicted"/>
<dbReference type="InterPro" id="IPR039619">
    <property type="entry name" value="MAKR2/5"/>
</dbReference>